<dbReference type="AlphaFoldDB" id="A0A4Q0Q611"/>
<gene>
    <name evidence="1" type="ORF">EAS61_39485</name>
</gene>
<comment type="caution">
    <text evidence="1">The sequence shown here is derived from an EMBL/GenBank/DDBJ whole genome shotgun (WGS) entry which is preliminary data.</text>
</comment>
<evidence type="ECO:0000313" key="2">
    <source>
        <dbReference type="Proteomes" id="UP000290174"/>
    </source>
</evidence>
<name>A0A4Q0Q611_9BRAD</name>
<dbReference type="EMBL" id="RKMK01000077">
    <property type="protein sequence ID" value="RXG84264.1"/>
    <property type="molecule type" value="Genomic_DNA"/>
</dbReference>
<reference evidence="1 2" key="1">
    <citation type="submission" date="2018-11" db="EMBL/GenBank/DDBJ databases">
        <title>Bradyrhizobium sp. nov., isolated from effective nodules of peanut in China.</title>
        <authorList>
            <person name="Li Y."/>
        </authorList>
    </citation>
    <scope>NUCLEOTIDE SEQUENCE [LARGE SCALE GENOMIC DNA]</scope>
    <source>
        <strain evidence="1 2">CCBAU 51770</strain>
    </source>
</reference>
<dbReference type="Proteomes" id="UP000290174">
    <property type="component" value="Unassembled WGS sequence"/>
</dbReference>
<proteinExistence type="predicted"/>
<accession>A0A4Q0Q611</accession>
<dbReference type="RefSeq" id="WP_128933072.1">
    <property type="nucleotide sequence ID" value="NZ_CP022221.1"/>
</dbReference>
<evidence type="ECO:0008006" key="3">
    <source>
        <dbReference type="Google" id="ProtNLM"/>
    </source>
</evidence>
<protein>
    <recommendedName>
        <fullName evidence="3">DUF1488 family protein</fullName>
    </recommendedName>
</protein>
<organism evidence="1 2">
    <name type="scientific">Bradyrhizobium zhanjiangense</name>
    <dbReference type="NCBI Taxonomy" id="1325107"/>
    <lineage>
        <taxon>Bacteria</taxon>
        <taxon>Pseudomonadati</taxon>
        <taxon>Pseudomonadota</taxon>
        <taxon>Alphaproteobacteria</taxon>
        <taxon>Hyphomicrobiales</taxon>
        <taxon>Nitrobacteraceae</taxon>
        <taxon>Bradyrhizobium</taxon>
    </lineage>
</organism>
<evidence type="ECO:0000313" key="1">
    <source>
        <dbReference type="EMBL" id="RXG84264.1"/>
    </source>
</evidence>
<sequence length="78" mass="9024">MLNDVRIAPEVNSRNGHSVTFVLAIGTVRQMCHLQTNFASQNQAFNYLHKHRKRFEQLARERFALGQIEDGLIKLTML</sequence>